<organism evidence="2 3">
    <name type="scientific">Leptospira meyeri</name>
    <dbReference type="NCBI Taxonomy" id="29508"/>
    <lineage>
        <taxon>Bacteria</taxon>
        <taxon>Pseudomonadati</taxon>
        <taxon>Spirochaetota</taxon>
        <taxon>Spirochaetia</taxon>
        <taxon>Leptospirales</taxon>
        <taxon>Leptospiraceae</taxon>
        <taxon>Leptospira</taxon>
    </lineage>
</organism>
<sequence>MKITKLTLYLLIPLLSIACNINQGIDSNEFYTEDETERKIGIAVSLKSIQIFGNPTALLPYEFQQNPNCKRQSYFKKEEVNKCVNIILASNIQTTDISDYFGKIGIIVNKLCNLERQIFLDNSSKGEINFCGIKKIF</sequence>
<dbReference type="AlphaFoldDB" id="A0A4R8MN61"/>
<feature type="chain" id="PRO_5021020123" description="Lipoprotein" evidence="1">
    <location>
        <begin position="19"/>
        <end position="137"/>
    </location>
</feature>
<dbReference type="EMBL" id="SORO01000009">
    <property type="protein sequence ID" value="TDY66134.1"/>
    <property type="molecule type" value="Genomic_DNA"/>
</dbReference>
<accession>A0A4R8MN61</accession>
<reference evidence="2 3" key="1">
    <citation type="submission" date="2019-03" db="EMBL/GenBank/DDBJ databases">
        <title>Genomic Encyclopedia of Archaeal and Bacterial Type Strains, Phase II (KMG-II): from individual species to whole genera.</title>
        <authorList>
            <person name="Goeker M."/>
        </authorList>
    </citation>
    <scope>NUCLEOTIDE SEQUENCE [LARGE SCALE GENOMIC DNA]</scope>
    <source>
        <strain evidence="2 3">DSM 21537</strain>
    </source>
</reference>
<keyword evidence="3" id="KW-1185">Reference proteome</keyword>
<comment type="caution">
    <text evidence="2">The sequence shown here is derived from an EMBL/GenBank/DDBJ whole genome shotgun (WGS) entry which is preliminary data.</text>
</comment>
<feature type="signal peptide" evidence="1">
    <location>
        <begin position="1"/>
        <end position="18"/>
    </location>
</feature>
<dbReference type="OrthoDB" id="341587at2"/>
<name>A0A4R8MN61_LEPME</name>
<protein>
    <recommendedName>
        <fullName evidence="4">Lipoprotein</fullName>
    </recommendedName>
</protein>
<dbReference type="GeneID" id="79829223"/>
<evidence type="ECO:0000313" key="3">
    <source>
        <dbReference type="Proteomes" id="UP000294684"/>
    </source>
</evidence>
<proteinExistence type="predicted"/>
<evidence type="ECO:0000313" key="2">
    <source>
        <dbReference type="EMBL" id="TDY66134.1"/>
    </source>
</evidence>
<dbReference type="PROSITE" id="PS51257">
    <property type="entry name" value="PROKAR_LIPOPROTEIN"/>
    <property type="match status" value="1"/>
</dbReference>
<gene>
    <name evidence="2" type="ORF">CLV96_3987</name>
</gene>
<evidence type="ECO:0008006" key="4">
    <source>
        <dbReference type="Google" id="ProtNLM"/>
    </source>
</evidence>
<keyword evidence="1" id="KW-0732">Signal</keyword>
<dbReference type="RefSeq" id="WP_040917022.1">
    <property type="nucleotide sequence ID" value="NZ_SORO01000009.1"/>
</dbReference>
<dbReference type="Proteomes" id="UP000294684">
    <property type="component" value="Unassembled WGS sequence"/>
</dbReference>
<evidence type="ECO:0000256" key="1">
    <source>
        <dbReference type="SAM" id="SignalP"/>
    </source>
</evidence>